<proteinExistence type="predicted"/>
<reference evidence="3" key="1">
    <citation type="submission" date="2022-09" db="EMBL/GenBank/DDBJ databases">
        <title>Complete Genomes of Fervidibacillus albus and Fervidibacillus halotolerans isolated from tidal flat sediments.</title>
        <authorList>
            <person name="Kwon K.K."/>
            <person name="Yang S.-H."/>
            <person name="Park M.J."/>
            <person name="Oh H.-M."/>
        </authorList>
    </citation>
    <scope>NUCLEOTIDE SEQUENCE</scope>
    <source>
        <strain evidence="3">MEBiC13591</strain>
    </source>
</reference>
<protein>
    <recommendedName>
        <fullName evidence="5">Lipoprotein</fullName>
    </recommendedName>
</protein>
<dbReference type="KEGG" id="faf:OE104_10220"/>
<keyword evidence="4" id="KW-1185">Reference proteome</keyword>
<feature type="chain" id="PRO_5039283246" description="Lipoprotein" evidence="2">
    <location>
        <begin position="20"/>
        <end position="168"/>
    </location>
</feature>
<evidence type="ECO:0000256" key="2">
    <source>
        <dbReference type="SAM" id="SignalP"/>
    </source>
</evidence>
<evidence type="ECO:0008006" key="5">
    <source>
        <dbReference type="Google" id="ProtNLM"/>
    </source>
</evidence>
<dbReference type="PROSITE" id="PS51257">
    <property type="entry name" value="PROKAR_LIPOPROTEIN"/>
    <property type="match status" value="1"/>
</dbReference>
<accession>A0A9E8LT92</accession>
<evidence type="ECO:0000313" key="3">
    <source>
        <dbReference type="EMBL" id="WAA08975.1"/>
    </source>
</evidence>
<organism evidence="3 4">
    <name type="scientific">Fervidibacillus albus</name>
    <dbReference type="NCBI Taxonomy" id="2980026"/>
    <lineage>
        <taxon>Bacteria</taxon>
        <taxon>Bacillati</taxon>
        <taxon>Bacillota</taxon>
        <taxon>Bacilli</taxon>
        <taxon>Bacillales</taxon>
        <taxon>Bacillaceae</taxon>
        <taxon>Fervidibacillus</taxon>
    </lineage>
</organism>
<name>A0A9E8LT92_9BACI</name>
<dbReference type="RefSeq" id="WP_275416759.1">
    <property type="nucleotide sequence ID" value="NZ_CP106878.1"/>
</dbReference>
<dbReference type="Proteomes" id="UP001164718">
    <property type="component" value="Chromosome"/>
</dbReference>
<dbReference type="AlphaFoldDB" id="A0A9E8LT92"/>
<gene>
    <name evidence="3" type="ORF">OE104_10220</name>
</gene>
<dbReference type="EMBL" id="CP106878">
    <property type="protein sequence ID" value="WAA08975.1"/>
    <property type="molecule type" value="Genomic_DNA"/>
</dbReference>
<feature type="region of interest" description="Disordered" evidence="1">
    <location>
        <begin position="29"/>
        <end position="53"/>
    </location>
</feature>
<sequence length="168" mass="19031">MQKHVKVMFFLVVFLILSACNNVDRYQPEGKNASTSQTENQPEKMVNASTNPTENKDYKAKIKKVDTDLEEKDGWYIVPNGVNTMTISVEVENVDTILFWIAETGTGTWDERQLIGYDIDGSDGWSITWEFGDRIFHDHIAIQALGSDGSTQVIETINVHSVDENDRE</sequence>
<evidence type="ECO:0000313" key="4">
    <source>
        <dbReference type="Proteomes" id="UP001164718"/>
    </source>
</evidence>
<feature type="signal peptide" evidence="2">
    <location>
        <begin position="1"/>
        <end position="19"/>
    </location>
</feature>
<keyword evidence="2" id="KW-0732">Signal</keyword>
<evidence type="ECO:0000256" key="1">
    <source>
        <dbReference type="SAM" id="MobiDB-lite"/>
    </source>
</evidence>